<evidence type="ECO:0000313" key="9">
    <source>
        <dbReference type="Proteomes" id="UP000637720"/>
    </source>
</evidence>
<evidence type="ECO:0000313" key="8">
    <source>
        <dbReference type="EMBL" id="GGJ93354.1"/>
    </source>
</evidence>
<dbReference type="SUPFAM" id="SSF54373">
    <property type="entry name" value="FAD-linked reductases, C-terminal domain"/>
    <property type="match status" value="1"/>
</dbReference>
<evidence type="ECO:0000256" key="1">
    <source>
        <dbReference type="ARBA" id="ARBA00004948"/>
    </source>
</evidence>
<sequence>MPLTQPSADVVIVGGGVIGCAIAYYLAKDGARVAIVERDTVGAHASSAAAGMLGAQVETTHPGPFVSLCLESRARFPRLAEALYALTGIDIELNRAGLLRLAQNDEEQQALLARAEWQRALGEPAEWLDGFALREREPAVSDAVVGALAIPGDHQVNAAKLTRAFAEAAVRLGARIIEHCAVERFLRHGTRVVGVETEGETYRAEWTVLAAGAWSGVLGRRLGLRLPVGPVKGESLSVVLQAVPFRKTLFAHGCYLVPKQGGRVVIGATEARAGFDRRVTLAAVTQLAAAAKTLVPALAEATFERAWASVRPHSADGLPFLGTVAGHPGLVVATGHFRNGILLAPITGELIAQLIRTGQTPDLLAPFSPDRLLEAANGISAASQGGEAR</sequence>
<dbReference type="EC" id="1.4.3.19" evidence="5"/>
<dbReference type="GO" id="GO:0005737">
    <property type="term" value="C:cytoplasm"/>
    <property type="evidence" value="ECO:0007669"/>
    <property type="project" value="TreeGrafter"/>
</dbReference>
<dbReference type="Gene3D" id="3.50.50.60">
    <property type="entry name" value="FAD/NAD(P)-binding domain"/>
    <property type="match status" value="1"/>
</dbReference>
<dbReference type="Gene3D" id="3.30.9.10">
    <property type="entry name" value="D-Amino Acid Oxidase, subunit A, domain 2"/>
    <property type="match status" value="1"/>
</dbReference>
<keyword evidence="9" id="KW-1185">Reference proteome</keyword>
<comment type="catalytic activity">
    <reaction evidence="4">
        <text>glycine + O2 + H2O = glyoxylate + H2O2 + NH4(+)</text>
        <dbReference type="Rhea" id="RHEA:11532"/>
        <dbReference type="ChEBI" id="CHEBI:15377"/>
        <dbReference type="ChEBI" id="CHEBI:15379"/>
        <dbReference type="ChEBI" id="CHEBI:16240"/>
        <dbReference type="ChEBI" id="CHEBI:28938"/>
        <dbReference type="ChEBI" id="CHEBI:36655"/>
        <dbReference type="ChEBI" id="CHEBI:57305"/>
        <dbReference type="EC" id="1.4.3.19"/>
    </reaction>
</comment>
<dbReference type="InterPro" id="IPR006076">
    <property type="entry name" value="FAD-dep_OxRdtase"/>
</dbReference>
<evidence type="ECO:0000256" key="5">
    <source>
        <dbReference type="ARBA" id="ARBA00050018"/>
    </source>
</evidence>
<organism evidence="8 9">
    <name type="scientific">Calditerricola satsumensis</name>
    <dbReference type="NCBI Taxonomy" id="373054"/>
    <lineage>
        <taxon>Bacteria</taxon>
        <taxon>Bacillati</taxon>
        <taxon>Bacillota</taxon>
        <taxon>Bacilli</taxon>
        <taxon>Bacillales</taxon>
        <taxon>Bacillaceae</taxon>
        <taxon>Calditerricola</taxon>
    </lineage>
</organism>
<dbReference type="UniPathway" id="UPA00060"/>
<keyword evidence="6" id="KW-0472">Membrane</keyword>
<proteinExistence type="predicted"/>
<dbReference type="GO" id="GO:0050660">
    <property type="term" value="F:flavin adenine dinucleotide binding"/>
    <property type="evidence" value="ECO:0007669"/>
    <property type="project" value="InterPro"/>
</dbReference>
<keyword evidence="6" id="KW-1133">Transmembrane helix</keyword>
<gene>
    <name evidence="8" type="ORF">GCM10007043_03840</name>
</gene>
<evidence type="ECO:0000256" key="3">
    <source>
        <dbReference type="ARBA" id="ARBA00023002"/>
    </source>
</evidence>
<evidence type="ECO:0000256" key="2">
    <source>
        <dbReference type="ARBA" id="ARBA00022977"/>
    </source>
</evidence>
<dbReference type="Pfam" id="PF01266">
    <property type="entry name" value="DAO"/>
    <property type="match status" value="1"/>
</dbReference>
<keyword evidence="2" id="KW-0784">Thiamine biosynthesis</keyword>
<dbReference type="EMBL" id="BMOF01000004">
    <property type="protein sequence ID" value="GGJ93354.1"/>
    <property type="molecule type" value="Genomic_DNA"/>
</dbReference>
<dbReference type="GO" id="GO:0009228">
    <property type="term" value="P:thiamine biosynthetic process"/>
    <property type="evidence" value="ECO:0007669"/>
    <property type="project" value="UniProtKB-KW"/>
</dbReference>
<evidence type="ECO:0000259" key="7">
    <source>
        <dbReference type="Pfam" id="PF01266"/>
    </source>
</evidence>
<accession>A0A8J3B492</accession>
<dbReference type="PANTHER" id="PTHR13847:SF289">
    <property type="entry name" value="GLYCINE OXIDASE"/>
    <property type="match status" value="1"/>
</dbReference>
<dbReference type="InterPro" id="IPR012727">
    <property type="entry name" value="Gly_oxidase_ThiO"/>
</dbReference>
<comment type="pathway">
    <text evidence="1">Cofactor biosynthesis; thiamine diphosphate biosynthesis.</text>
</comment>
<dbReference type="GO" id="GO:0009229">
    <property type="term" value="P:thiamine diphosphate biosynthetic process"/>
    <property type="evidence" value="ECO:0007669"/>
    <property type="project" value="UniProtKB-UniPathway"/>
</dbReference>
<evidence type="ECO:0000256" key="6">
    <source>
        <dbReference type="SAM" id="Phobius"/>
    </source>
</evidence>
<dbReference type="GO" id="GO:0043799">
    <property type="term" value="F:glycine oxidase activity"/>
    <property type="evidence" value="ECO:0007669"/>
    <property type="project" value="UniProtKB-EC"/>
</dbReference>
<comment type="caution">
    <text evidence="8">The sequence shown here is derived from an EMBL/GenBank/DDBJ whole genome shotgun (WGS) entry which is preliminary data.</text>
</comment>
<dbReference type="AlphaFoldDB" id="A0A8J3B492"/>
<dbReference type="RefSeq" id="WP_188816648.1">
    <property type="nucleotide sequence ID" value="NZ_BMOF01000004.1"/>
</dbReference>
<protein>
    <recommendedName>
        <fullName evidence="5">glycine oxidase</fullName>
        <ecNumber evidence="5">1.4.3.19</ecNumber>
    </recommendedName>
</protein>
<evidence type="ECO:0000256" key="4">
    <source>
        <dbReference type="ARBA" id="ARBA00049872"/>
    </source>
</evidence>
<dbReference type="InterPro" id="IPR036188">
    <property type="entry name" value="FAD/NAD-bd_sf"/>
</dbReference>
<feature type="domain" description="FAD dependent oxidoreductase" evidence="7">
    <location>
        <begin position="9"/>
        <end position="354"/>
    </location>
</feature>
<name>A0A8J3B492_9BACI</name>
<dbReference type="PANTHER" id="PTHR13847">
    <property type="entry name" value="SARCOSINE DEHYDROGENASE-RELATED"/>
    <property type="match status" value="1"/>
</dbReference>
<keyword evidence="6" id="KW-0812">Transmembrane</keyword>
<dbReference type="SUPFAM" id="SSF51905">
    <property type="entry name" value="FAD/NAD(P)-binding domain"/>
    <property type="match status" value="1"/>
</dbReference>
<dbReference type="NCBIfam" id="TIGR02352">
    <property type="entry name" value="thiamin_ThiO"/>
    <property type="match status" value="1"/>
</dbReference>
<feature type="transmembrane region" description="Helical" evidence="6">
    <location>
        <begin position="6"/>
        <end position="27"/>
    </location>
</feature>
<dbReference type="Proteomes" id="UP000637720">
    <property type="component" value="Unassembled WGS sequence"/>
</dbReference>
<keyword evidence="3" id="KW-0560">Oxidoreductase</keyword>
<reference evidence="8" key="1">
    <citation type="journal article" date="2014" name="Int. J. Syst. Evol. Microbiol.">
        <title>Complete genome sequence of Corynebacterium casei LMG S-19264T (=DSM 44701T), isolated from a smear-ripened cheese.</title>
        <authorList>
            <consortium name="US DOE Joint Genome Institute (JGI-PGF)"/>
            <person name="Walter F."/>
            <person name="Albersmeier A."/>
            <person name="Kalinowski J."/>
            <person name="Ruckert C."/>
        </authorList>
    </citation>
    <scope>NUCLEOTIDE SEQUENCE</scope>
    <source>
        <strain evidence="8">JCM 14719</strain>
    </source>
</reference>
<reference evidence="8" key="2">
    <citation type="submission" date="2020-09" db="EMBL/GenBank/DDBJ databases">
        <authorList>
            <person name="Sun Q."/>
            <person name="Ohkuma M."/>
        </authorList>
    </citation>
    <scope>NUCLEOTIDE SEQUENCE</scope>
    <source>
        <strain evidence="8">JCM 14719</strain>
    </source>
</reference>